<feature type="transmembrane region" description="Helical" evidence="6">
    <location>
        <begin position="205"/>
        <end position="225"/>
    </location>
</feature>
<feature type="transmembrane region" description="Helical" evidence="6">
    <location>
        <begin position="21"/>
        <end position="36"/>
    </location>
</feature>
<dbReference type="GO" id="GO:0016020">
    <property type="term" value="C:membrane"/>
    <property type="evidence" value="ECO:0007669"/>
    <property type="project" value="UniProtKB-SubCell"/>
</dbReference>
<evidence type="ECO:0000256" key="5">
    <source>
        <dbReference type="ARBA" id="ARBA00023136"/>
    </source>
</evidence>
<evidence type="ECO:0000313" key="10">
    <source>
        <dbReference type="Proteomes" id="UP000829756"/>
    </source>
</evidence>
<dbReference type="EMBL" id="CP091507">
    <property type="protein sequence ID" value="UOO79932.1"/>
    <property type="molecule type" value="Genomic_DNA"/>
</dbReference>
<evidence type="ECO:0000313" key="7">
    <source>
        <dbReference type="EMBL" id="TCP07395.1"/>
    </source>
</evidence>
<evidence type="ECO:0000256" key="1">
    <source>
        <dbReference type="ARBA" id="ARBA00004141"/>
    </source>
</evidence>
<feature type="transmembrane region" description="Helical" evidence="6">
    <location>
        <begin position="378"/>
        <end position="396"/>
    </location>
</feature>
<comment type="subcellular location">
    <subcellularLocation>
        <location evidence="1">Membrane</location>
        <topology evidence="1">Multi-pass membrane protein</topology>
    </subcellularLocation>
</comment>
<sequence length="492" mass="52988">MNQPDSGLAAPSFNWKKHWKQIVFFAIPILIFYCPPPEGLSLVAWRLFGWYVAAIFGLVAKPWSMPVVLLAAVTGSAIAVGFTPNEQGLDMKNVLSGYASTTTWLVFTAFALSTAFVVTGLGRRIAYLMIRSFGSTTLRLGYINTVLDLLISPGMPSVTARGGGIMMPIMNSVAGAIGSDPEKSPKRGGLFLLLNTYFTVKNTGYIFLTAMAPNALALSLILPILHVEVSWMQWFLAASVPGLLMTFLTPLVLYLMYKPEVTKVDREEIAVKGLQEMGPMKRSEKWLLAIFICALLGWITGDFTGIDAAAVALAAMVGCIIVSVINWDHILQNKGGWNTLIWYGGIIGLSSALSKADFFKWMAGVFSDVLGGGQLQGGYGMLVLILFISVVIRYCFASGGAYIAAMMPVFATIGAVTHVDPVLLTFGLLFSNAYGGMLTHYGSGPAPIIFGTGYATTKQWWTAGAVIGFGSLAVHATLGVLWWELLHSMGLV</sequence>
<evidence type="ECO:0000256" key="3">
    <source>
        <dbReference type="ARBA" id="ARBA00022692"/>
    </source>
</evidence>
<dbReference type="InterPro" id="IPR001898">
    <property type="entry name" value="SLC13A/DASS"/>
</dbReference>
<dbReference type="AlphaFoldDB" id="A0AAE9GXE3"/>
<feature type="transmembrane region" description="Helical" evidence="6">
    <location>
        <begin position="460"/>
        <end position="483"/>
    </location>
</feature>
<evidence type="ECO:0000256" key="6">
    <source>
        <dbReference type="SAM" id="Phobius"/>
    </source>
</evidence>
<reference evidence="8" key="2">
    <citation type="submission" date="2021-12" db="EMBL/GenBank/DDBJ databases">
        <authorList>
            <person name="Veyrier F.J."/>
        </authorList>
    </citation>
    <scope>NUCLEOTIDE SEQUENCE</scope>
    <source>
        <strain evidence="8">1258/02</strain>
    </source>
</reference>
<evidence type="ECO:0000256" key="4">
    <source>
        <dbReference type="ARBA" id="ARBA00022989"/>
    </source>
</evidence>
<comment type="similarity">
    <text evidence="2">Belongs to the SLC13A/DASS transporter (TC 2.A.47) family. DIT1 subfamily.</text>
</comment>
<feature type="transmembrane region" description="Helical" evidence="6">
    <location>
        <begin position="340"/>
        <end position="358"/>
    </location>
</feature>
<evidence type="ECO:0000256" key="2">
    <source>
        <dbReference type="ARBA" id="ARBA00007349"/>
    </source>
</evidence>
<accession>A0AAE9GXE3</accession>
<dbReference type="Proteomes" id="UP000294721">
    <property type="component" value="Unassembled WGS sequence"/>
</dbReference>
<dbReference type="EMBL" id="SLXE01000007">
    <property type="protein sequence ID" value="TCP07395.1"/>
    <property type="molecule type" value="Genomic_DNA"/>
</dbReference>
<dbReference type="PANTHER" id="PTHR42826">
    <property type="entry name" value="DICARBOXYLATE TRANSPORTER 2.1, CHLOROPLASTIC"/>
    <property type="match status" value="1"/>
</dbReference>
<name>A0AAE9GXE3_9NEIS</name>
<feature type="transmembrane region" description="Helical" evidence="6">
    <location>
        <begin position="286"/>
        <end position="303"/>
    </location>
</feature>
<reference evidence="7 9" key="1">
    <citation type="submission" date="2019-03" db="EMBL/GenBank/DDBJ databases">
        <title>Genomic Encyclopedia of Type Strains, Phase IV (KMG-IV): sequencing the most valuable type-strain genomes for metagenomic binning, comparative biology and taxonomic classification.</title>
        <authorList>
            <person name="Goeker M."/>
        </authorList>
    </citation>
    <scope>NUCLEOTIDE SEQUENCE [LARGE SCALE GENOMIC DNA]</scope>
    <source>
        <strain evidence="7 9">DSM 17474</strain>
    </source>
</reference>
<protein>
    <submittedName>
        <fullName evidence="8">Anion permease</fullName>
    </submittedName>
    <submittedName>
        <fullName evidence="7">DASS family divalent anion:Na+ symporter</fullName>
    </submittedName>
</protein>
<reference evidence="8" key="3">
    <citation type="journal article" date="2022" name="Res Sq">
        <title>Evolution of multicellular longitudinally dividing oral cavity symbionts (Neisseriaceae).</title>
        <authorList>
            <person name="Nyongesa S."/>
            <person name="Weber P."/>
            <person name="Bernet E."/>
            <person name="Pullido F."/>
            <person name="Nieckarz M."/>
            <person name="Delaby M."/>
            <person name="Nieves C."/>
            <person name="Viehboeck T."/>
            <person name="Krause N."/>
            <person name="Rivera-Millot A."/>
            <person name="Nakamura A."/>
            <person name="Vischer N."/>
            <person name="VanNieuwenhze M."/>
            <person name="Brun Y."/>
            <person name="Cava F."/>
            <person name="Bulgheresi S."/>
            <person name="Veyrier F."/>
        </authorList>
    </citation>
    <scope>NUCLEOTIDE SEQUENCE</scope>
    <source>
        <strain evidence="8">1258/02</strain>
    </source>
</reference>
<dbReference type="KEGG" id="usu:LVJ78_02620"/>
<evidence type="ECO:0000313" key="8">
    <source>
        <dbReference type="EMBL" id="UOO79932.1"/>
    </source>
</evidence>
<proteinExistence type="inferred from homology"/>
<dbReference type="PIRSF" id="PIRSF002457">
    <property type="entry name" value="DASS"/>
    <property type="match status" value="1"/>
</dbReference>
<dbReference type="Pfam" id="PF00939">
    <property type="entry name" value="Na_sulph_symp"/>
    <property type="match status" value="1"/>
</dbReference>
<keyword evidence="5 6" id="KW-0472">Membrane</keyword>
<keyword evidence="4 6" id="KW-1133">Transmembrane helix</keyword>
<organism evidence="8 10">
    <name type="scientific">Uruburuella suis</name>
    <dbReference type="NCBI Taxonomy" id="252130"/>
    <lineage>
        <taxon>Bacteria</taxon>
        <taxon>Pseudomonadati</taxon>
        <taxon>Pseudomonadota</taxon>
        <taxon>Betaproteobacteria</taxon>
        <taxon>Neisseriales</taxon>
        <taxon>Neisseriaceae</taxon>
        <taxon>Uruburuella</taxon>
    </lineage>
</organism>
<dbReference type="GO" id="GO:0022857">
    <property type="term" value="F:transmembrane transporter activity"/>
    <property type="evidence" value="ECO:0007669"/>
    <property type="project" value="InterPro"/>
</dbReference>
<gene>
    <name evidence="7" type="ORF">EV680_10718</name>
    <name evidence="8" type="ORF">LVJ78_02620</name>
</gene>
<dbReference type="InterPro" id="IPR030676">
    <property type="entry name" value="CitT-rel"/>
</dbReference>
<dbReference type="NCBIfam" id="TIGR00785">
    <property type="entry name" value="dass"/>
    <property type="match status" value="1"/>
</dbReference>
<feature type="transmembrane region" description="Helical" evidence="6">
    <location>
        <begin position="309"/>
        <end position="328"/>
    </location>
</feature>
<keyword evidence="3 6" id="KW-0812">Transmembrane</keyword>
<feature type="transmembrane region" description="Helical" evidence="6">
    <location>
        <begin position="231"/>
        <end position="257"/>
    </location>
</feature>
<keyword evidence="9" id="KW-1185">Reference proteome</keyword>
<dbReference type="RefSeq" id="WP_132953374.1">
    <property type="nucleotide sequence ID" value="NZ_CP091507.1"/>
</dbReference>
<dbReference type="Proteomes" id="UP000829756">
    <property type="component" value="Chromosome"/>
</dbReference>
<evidence type="ECO:0000313" key="9">
    <source>
        <dbReference type="Proteomes" id="UP000294721"/>
    </source>
</evidence>
<feature type="transmembrane region" description="Helical" evidence="6">
    <location>
        <begin position="104"/>
        <end position="122"/>
    </location>
</feature>